<sequence length="278" mass="28308">STSLTVQMGNGDGTLTAIQSFDGLDQALRLDHADFNGDGNIDIVLGSVGGNAEDIQVLFGNGDGSFGGKITYDLGAEAHHVQVGDVTGDGIVDIIAGRTDGIEVLAGDGQGNFSSSVLIAQANPTELRLADFNNDGLLDILSTNFVTDQTEIILSQGGASFNSTGPVTTGDTASLFGLSEAAAIADINLDGFQDVIINAGTDLEINVFLGNGDGTLKAAQTYDAGTDGAAAIDFSLADFNGDGYLDFTSITILSNKRSALVFGNGDGSFAAAQTDFSS</sequence>
<feature type="non-terminal residue" evidence="2">
    <location>
        <position position="278"/>
    </location>
</feature>
<name>X1DN76_9ZZZZ</name>
<feature type="non-terminal residue" evidence="2">
    <location>
        <position position="1"/>
    </location>
</feature>
<dbReference type="PANTHER" id="PTHR46580">
    <property type="entry name" value="SENSOR KINASE-RELATED"/>
    <property type="match status" value="1"/>
</dbReference>
<dbReference type="SUPFAM" id="SSF69318">
    <property type="entry name" value="Integrin alpha N-terminal domain"/>
    <property type="match status" value="1"/>
</dbReference>
<dbReference type="InterPro" id="IPR028994">
    <property type="entry name" value="Integrin_alpha_N"/>
</dbReference>
<dbReference type="Gene3D" id="2.30.30.100">
    <property type="match status" value="1"/>
</dbReference>
<protein>
    <recommendedName>
        <fullName evidence="3">VCBS repeat-containing protein</fullName>
    </recommendedName>
</protein>
<dbReference type="InterPro" id="IPR013517">
    <property type="entry name" value="FG-GAP"/>
</dbReference>
<evidence type="ECO:0000313" key="2">
    <source>
        <dbReference type="EMBL" id="GAG97881.1"/>
    </source>
</evidence>
<dbReference type="AlphaFoldDB" id="X1DN76"/>
<dbReference type="Gene3D" id="2.130.10.130">
    <property type="entry name" value="Integrin alpha, N-terminal"/>
    <property type="match status" value="1"/>
</dbReference>
<keyword evidence="1" id="KW-0732">Signal</keyword>
<dbReference type="EMBL" id="BART01026519">
    <property type="protein sequence ID" value="GAG97881.1"/>
    <property type="molecule type" value="Genomic_DNA"/>
</dbReference>
<evidence type="ECO:0008006" key="3">
    <source>
        <dbReference type="Google" id="ProtNLM"/>
    </source>
</evidence>
<evidence type="ECO:0000256" key="1">
    <source>
        <dbReference type="ARBA" id="ARBA00022729"/>
    </source>
</evidence>
<gene>
    <name evidence="2" type="ORF">S01H4_47280</name>
</gene>
<organism evidence="2">
    <name type="scientific">marine sediment metagenome</name>
    <dbReference type="NCBI Taxonomy" id="412755"/>
    <lineage>
        <taxon>unclassified sequences</taxon>
        <taxon>metagenomes</taxon>
        <taxon>ecological metagenomes</taxon>
    </lineage>
</organism>
<accession>X1DN76</accession>
<comment type="caution">
    <text evidence="2">The sequence shown here is derived from an EMBL/GenBank/DDBJ whole genome shotgun (WGS) entry which is preliminary data.</text>
</comment>
<dbReference type="Pfam" id="PF13517">
    <property type="entry name" value="FG-GAP_3"/>
    <property type="match status" value="2"/>
</dbReference>
<reference evidence="2" key="1">
    <citation type="journal article" date="2014" name="Front. Microbiol.">
        <title>High frequency of phylogenetically diverse reductive dehalogenase-homologous genes in deep subseafloor sedimentary metagenomes.</title>
        <authorList>
            <person name="Kawai M."/>
            <person name="Futagami T."/>
            <person name="Toyoda A."/>
            <person name="Takaki Y."/>
            <person name="Nishi S."/>
            <person name="Hori S."/>
            <person name="Arai W."/>
            <person name="Tsubouchi T."/>
            <person name="Morono Y."/>
            <person name="Uchiyama I."/>
            <person name="Ito T."/>
            <person name="Fujiyama A."/>
            <person name="Inagaki F."/>
            <person name="Takami H."/>
        </authorList>
    </citation>
    <scope>NUCLEOTIDE SEQUENCE</scope>
    <source>
        <strain evidence="2">Expedition CK06-06</strain>
    </source>
</reference>
<proteinExistence type="predicted"/>